<proteinExistence type="predicted"/>
<dbReference type="Gene3D" id="2.30.110.20">
    <property type="entry name" value="Hcp1-like"/>
    <property type="match status" value="1"/>
</dbReference>
<evidence type="ECO:0000313" key="2">
    <source>
        <dbReference type="Proteomes" id="UP000013047"/>
    </source>
</evidence>
<name>N6ZSR0_9RHOO</name>
<comment type="caution">
    <text evidence="1">The sequence shown here is derived from an EMBL/GenBank/DDBJ whole genome shotgun (WGS) entry which is preliminary data.</text>
</comment>
<accession>N6ZSR0</accession>
<sequence>MAKSDMFLKVEGARSGTIKGESEDAERKGEIDVLSWSWGMRAQTEMGGGGSLAKASMREFLISKQVDSASTPLMAALRNNDLIKKATLTVRKAGKAPLDYYIVVMEQGRITSLDVESVGEEHPELVERLSFSFQKISIEYVPQGPDGLGMGSMLFEAETI</sequence>
<dbReference type="RefSeq" id="WP_004360568.1">
    <property type="nucleotide sequence ID" value="NZ_AMXF01000043.1"/>
</dbReference>
<dbReference type="InterPro" id="IPR008514">
    <property type="entry name" value="T6SS_Hcp"/>
</dbReference>
<gene>
    <name evidence="1" type="ORF">C667_08453</name>
</gene>
<dbReference type="PANTHER" id="PTHR36152:SF5">
    <property type="entry name" value="PROTEIN HCP1"/>
    <property type="match status" value="1"/>
</dbReference>
<dbReference type="OrthoDB" id="5066999at2"/>
<dbReference type="Pfam" id="PF05638">
    <property type="entry name" value="T6SS_HCP"/>
    <property type="match status" value="1"/>
</dbReference>
<dbReference type="SUPFAM" id="SSF141452">
    <property type="entry name" value="Hcp1-like"/>
    <property type="match status" value="1"/>
</dbReference>
<organism evidence="1 2">
    <name type="scientific">Thauera phenylacetica B4P</name>
    <dbReference type="NCBI Taxonomy" id="1234382"/>
    <lineage>
        <taxon>Bacteria</taxon>
        <taxon>Pseudomonadati</taxon>
        <taxon>Pseudomonadota</taxon>
        <taxon>Betaproteobacteria</taxon>
        <taxon>Rhodocyclales</taxon>
        <taxon>Zoogloeaceae</taxon>
        <taxon>Thauera</taxon>
    </lineage>
</organism>
<keyword evidence="2" id="KW-1185">Reference proteome</keyword>
<dbReference type="InterPro" id="IPR036624">
    <property type="entry name" value="Hcp1-lik_sf"/>
</dbReference>
<dbReference type="AlphaFoldDB" id="N6ZSR0"/>
<dbReference type="PANTHER" id="PTHR36152">
    <property type="entry name" value="CYTOPLASMIC PROTEIN-RELATED"/>
    <property type="match status" value="1"/>
</dbReference>
<dbReference type="Proteomes" id="UP000013047">
    <property type="component" value="Unassembled WGS sequence"/>
</dbReference>
<evidence type="ECO:0000313" key="1">
    <source>
        <dbReference type="EMBL" id="ENO97527.1"/>
    </source>
</evidence>
<protein>
    <submittedName>
        <fullName evidence="1">Hcp1 family type VI secretion system effector</fullName>
    </submittedName>
</protein>
<dbReference type="EMBL" id="AMXF01000043">
    <property type="protein sequence ID" value="ENO97527.1"/>
    <property type="molecule type" value="Genomic_DNA"/>
</dbReference>
<dbReference type="InterPro" id="IPR053165">
    <property type="entry name" value="HSI-I_assembly_Hcp1"/>
</dbReference>
<reference evidence="1 2" key="1">
    <citation type="submission" date="2012-09" db="EMBL/GenBank/DDBJ databases">
        <title>Draft Genome Sequences of 6 Strains from Genus Thauera.</title>
        <authorList>
            <person name="Liu B."/>
            <person name="Shapleigh J.P."/>
            <person name="Frostegard A.H."/>
        </authorList>
    </citation>
    <scope>NUCLEOTIDE SEQUENCE [LARGE SCALE GENOMIC DNA]</scope>
    <source>
        <strain evidence="1 2">B4P</strain>
    </source>
</reference>